<dbReference type="InterPro" id="IPR001611">
    <property type="entry name" value="Leu-rich_rpt"/>
</dbReference>
<evidence type="ECO:0000259" key="13">
    <source>
        <dbReference type="Pfam" id="PF08263"/>
    </source>
</evidence>
<keyword evidence="5" id="KW-0812">Transmembrane</keyword>
<dbReference type="Proteomes" id="UP000436088">
    <property type="component" value="Unassembled WGS sequence"/>
</dbReference>
<feature type="domain" description="Leucine-rich repeat-containing N-terminal plant-type" evidence="13">
    <location>
        <begin position="92"/>
        <end position="134"/>
    </location>
</feature>
<keyword evidence="4" id="KW-0433">Leucine-rich repeat</keyword>
<keyword evidence="7" id="KW-0677">Repeat</keyword>
<evidence type="ECO:0000256" key="4">
    <source>
        <dbReference type="ARBA" id="ARBA00022614"/>
    </source>
</evidence>
<evidence type="ECO:0000256" key="5">
    <source>
        <dbReference type="ARBA" id="ARBA00022692"/>
    </source>
</evidence>
<reference evidence="14" key="1">
    <citation type="submission" date="2019-09" db="EMBL/GenBank/DDBJ databases">
        <title>Draft genome information of white flower Hibiscus syriacus.</title>
        <authorList>
            <person name="Kim Y.-M."/>
        </authorList>
    </citation>
    <scope>NUCLEOTIDE SEQUENCE [LARGE SCALE GENOMIC DNA]</scope>
    <source>
        <strain evidence="14">YM2019G1</strain>
    </source>
</reference>
<keyword evidence="8" id="KW-1133">Transmembrane helix</keyword>
<evidence type="ECO:0000256" key="2">
    <source>
        <dbReference type="ARBA" id="ARBA00009592"/>
    </source>
</evidence>
<sequence>MSGGAVVSVIFAMVLFIVLGSVVVVNCAEKKGNEQQKEEEGAKKEKEDGVDAGEVLEAAADMVEVMAEVDAEQVEVGVELMRKELVLKKKRTGLLELKSFLKIQVMNGAEHVVLPSWVDDPMSDCCGWERLSCNFTTGRLQRLSLFNWNITLVQLQQLETLDLSYNILTSSHLHSLRKLKSLKNLNLSGNSFNGSFPARDLIRLEVLDLRRNIMEGGIPQNIGKISHLKALYLADNYFNGSLPVPGFCELRRLQVLDNSFQGTLPPCLSNLTSLKILDLRSFSFSSLFNHSKLDVVVIGSTGNKLQIDNDEQAGIPLFQLKALWFSNCNLKNAPLFLLNRHRLIWVDISHNNLSGALPIWLLENNTDLRFLYLGNGSFIGNLDPLPENPMSRMVYVDVSIILKGNFQWILDCFFQILQYLNLSNNLFVGELRSSVGVMTKLSWLDLSFNNLSGEVPHELVENCIDPVGLMLNNSFHGEFFSTHFNLSGVQVLRLRNNEFTGSLITKKEFYSSMKLFDVSNNNMAGEIPNGIDAEVLLLRSNSFEGHIPCQGRISP</sequence>
<dbReference type="PANTHER" id="PTHR48062:SF52">
    <property type="entry name" value="RECEPTOR-LIKE PROTEIN 8-RELATED"/>
    <property type="match status" value="1"/>
</dbReference>
<organism evidence="14 15">
    <name type="scientific">Hibiscus syriacus</name>
    <name type="common">Rose of Sharon</name>
    <dbReference type="NCBI Taxonomy" id="106335"/>
    <lineage>
        <taxon>Eukaryota</taxon>
        <taxon>Viridiplantae</taxon>
        <taxon>Streptophyta</taxon>
        <taxon>Embryophyta</taxon>
        <taxon>Tracheophyta</taxon>
        <taxon>Spermatophyta</taxon>
        <taxon>Magnoliopsida</taxon>
        <taxon>eudicotyledons</taxon>
        <taxon>Gunneridae</taxon>
        <taxon>Pentapetalae</taxon>
        <taxon>rosids</taxon>
        <taxon>malvids</taxon>
        <taxon>Malvales</taxon>
        <taxon>Malvaceae</taxon>
        <taxon>Malvoideae</taxon>
        <taxon>Hibiscus</taxon>
    </lineage>
</organism>
<comment type="caution">
    <text evidence="14">The sequence shown here is derived from an EMBL/GenBank/DDBJ whole genome shotgun (WGS) entry which is preliminary data.</text>
</comment>
<dbReference type="InterPro" id="IPR032675">
    <property type="entry name" value="LRR_dom_sf"/>
</dbReference>
<evidence type="ECO:0000256" key="3">
    <source>
        <dbReference type="ARBA" id="ARBA00022475"/>
    </source>
</evidence>
<evidence type="ECO:0000256" key="8">
    <source>
        <dbReference type="ARBA" id="ARBA00022989"/>
    </source>
</evidence>
<dbReference type="PROSITE" id="PS51450">
    <property type="entry name" value="LRR"/>
    <property type="match status" value="1"/>
</dbReference>
<evidence type="ECO:0000256" key="12">
    <source>
        <dbReference type="SAM" id="SignalP"/>
    </source>
</evidence>
<evidence type="ECO:0000256" key="1">
    <source>
        <dbReference type="ARBA" id="ARBA00004251"/>
    </source>
</evidence>
<dbReference type="SUPFAM" id="SSF52047">
    <property type="entry name" value="RNI-like"/>
    <property type="match status" value="1"/>
</dbReference>
<evidence type="ECO:0000256" key="7">
    <source>
        <dbReference type="ARBA" id="ARBA00022737"/>
    </source>
</evidence>
<evidence type="ECO:0000313" key="15">
    <source>
        <dbReference type="Proteomes" id="UP000436088"/>
    </source>
</evidence>
<keyword evidence="15" id="KW-1185">Reference proteome</keyword>
<evidence type="ECO:0000256" key="11">
    <source>
        <dbReference type="ARBA" id="ARBA00023180"/>
    </source>
</evidence>
<evidence type="ECO:0000313" key="14">
    <source>
        <dbReference type="EMBL" id="KAE8669663.1"/>
    </source>
</evidence>
<dbReference type="Gene3D" id="3.80.10.10">
    <property type="entry name" value="Ribonuclease Inhibitor"/>
    <property type="match status" value="3"/>
</dbReference>
<dbReference type="Pfam" id="PF00560">
    <property type="entry name" value="LRR_1"/>
    <property type="match status" value="4"/>
</dbReference>
<comment type="subcellular location">
    <subcellularLocation>
        <location evidence="1">Cell membrane</location>
        <topology evidence="1">Single-pass type I membrane protein</topology>
    </subcellularLocation>
</comment>
<gene>
    <name evidence="14" type="ORF">F3Y22_tig00112226pilonHSYRG00081</name>
</gene>
<evidence type="ECO:0000256" key="10">
    <source>
        <dbReference type="ARBA" id="ARBA00023170"/>
    </source>
</evidence>
<keyword evidence="10" id="KW-0675">Receptor</keyword>
<protein>
    <recommendedName>
        <fullName evidence="13">Leucine-rich repeat-containing N-terminal plant-type domain-containing protein</fullName>
    </recommendedName>
</protein>
<feature type="chain" id="PRO_5025457602" description="Leucine-rich repeat-containing N-terminal plant-type domain-containing protein" evidence="12">
    <location>
        <begin position="28"/>
        <end position="555"/>
    </location>
</feature>
<dbReference type="InterPro" id="IPR013210">
    <property type="entry name" value="LRR_N_plant-typ"/>
</dbReference>
<evidence type="ECO:0000256" key="6">
    <source>
        <dbReference type="ARBA" id="ARBA00022729"/>
    </source>
</evidence>
<name>A0A6A2X3Q9_HIBSY</name>
<feature type="signal peptide" evidence="12">
    <location>
        <begin position="1"/>
        <end position="27"/>
    </location>
</feature>
<dbReference type="GO" id="GO:0005886">
    <property type="term" value="C:plasma membrane"/>
    <property type="evidence" value="ECO:0007669"/>
    <property type="project" value="UniProtKB-SubCell"/>
</dbReference>
<accession>A0A6A2X3Q9</accession>
<dbReference type="Pfam" id="PF08263">
    <property type="entry name" value="LRRNT_2"/>
    <property type="match status" value="1"/>
</dbReference>
<dbReference type="AlphaFoldDB" id="A0A6A2X3Q9"/>
<dbReference type="InterPro" id="IPR051502">
    <property type="entry name" value="RLP_Defense_Trigger"/>
</dbReference>
<keyword evidence="9" id="KW-0472">Membrane</keyword>
<keyword evidence="3" id="KW-1003">Cell membrane</keyword>
<evidence type="ECO:0000256" key="9">
    <source>
        <dbReference type="ARBA" id="ARBA00023136"/>
    </source>
</evidence>
<dbReference type="EMBL" id="VEPZ02001523">
    <property type="protein sequence ID" value="KAE8669663.1"/>
    <property type="molecule type" value="Genomic_DNA"/>
</dbReference>
<dbReference type="PANTHER" id="PTHR48062">
    <property type="entry name" value="RECEPTOR-LIKE PROTEIN 14"/>
    <property type="match status" value="1"/>
</dbReference>
<proteinExistence type="inferred from homology"/>
<dbReference type="SUPFAM" id="SSF52058">
    <property type="entry name" value="L domain-like"/>
    <property type="match status" value="1"/>
</dbReference>
<keyword evidence="6 12" id="KW-0732">Signal</keyword>
<comment type="similarity">
    <text evidence="2">Belongs to the RLP family.</text>
</comment>
<keyword evidence="11" id="KW-0325">Glycoprotein</keyword>